<dbReference type="EMBL" id="FR823393">
    <property type="protein sequence ID" value="CBZ56321.1"/>
    <property type="molecule type" value="Genomic_DNA"/>
</dbReference>
<reference evidence="4" key="3">
    <citation type="journal article" date="2012" name="PLoS Pathog.">
        <title>Comparative genomics of the apicomplexan parasites Toxoplasma gondii and Neospora caninum: Coccidia differing in host range and transmission strategy.</title>
        <authorList>
            <person name="Reid A.J."/>
            <person name="Vermont S.J."/>
            <person name="Cotton J.A."/>
            <person name="Harris D."/>
            <person name="Hill-Cawthorne G.A."/>
            <person name="Konen-Waisman S."/>
            <person name="Latham S.M."/>
            <person name="Mourier T."/>
            <person name="Norton R."/>
            <person name="Quail M.A."/>
            <person name="Sanders M."/>
            <person name="Shanmugam D."/>
            <person name="Sohal A."/>
            <person name="Wasmuth J.D."/>
            <person name="Brunk B."/>
            <person name="Grigg M.E."/>
            <person name="Howard J.C."/>
            <person name="Parkinson J."/>
            <person name="Roos D.S."/>
            <person name="Trees A.J."/>
            <person name="Berriman M."/>
            <person name="Pain A."/>
            <person name="Wastling J.M."/>
        </authorList>
    </citation>
    <scope>NUCLEOTIDE SEQUENCE [LARGE SCALE GENOMIC DNA]</scope>
    <source>
        <strain evidence="4">Liverpool</strain>
    </source>
</reference>
<organism evidence="2 4">
    <name type="scientific">Neospora caninum (strain Liverpool)</name>
    <dbReference type="NCBI Taxonomy" id="572307"/>
    <lineage>
        <taxon>Eukaryota</taxon>
        <taxon>Sar</taxon>
        <taxon>Alveolata</taxon>
        <taxon>Apicomplexa</taxon>
        <taxon>Conoidasida</taxon>
        <taxon>Coccidia</taxon>
        <taxon>Eucoccidiorida</taxon>
        <taxon>Eimeriorina</taxon>
        <taxon>Sarcocystidae</taxon>
        <taxon>Neospora</taxon>
    </lineage>
</organism>
<dbReference type="OrthoDB" id="331655at2759"/>
<gene>
    <name evidence="3" type="ORF">BN1204_067460</name>
    <name evidence="2" type="ORF">NCLIV_067460</name>
</gene>
<dbReference type="EMBL" id="LN714487">
    <property type="protein sequence ID" value="CEL71081.1"/>
    <property type="molecule type" value="Genomic_DNA"/>
</dbReference>
<feature type="compositionally biased region" description="Low complexity" evidence="1">
    <location>
        <begin position="7"/>
        <end position="22"/>
    </location>
</feature>
<evidence type="ECO:0000313" key="2">
    <source>
        <dbReference type="EMBL" id="CBZ56321.1"/>
    </source>
</evidence>
<keyword evidence="4" id="KW-1185">Reference proteome</keyword>
<evidence type="ECO:0000313" key="3">
    <source>
        <dbReference type="EMBL" id="CEL71081.1"/>
    </source>
</evidence>
<dbReference type="VEuPathDB" id="ToxoDB:NCLIV_067460"/>
<reference evidence="2" key="1">
    <citation type="submission" date="2011-02" db="EMBL/GenBank/DDBJ databases">
        <authorList>
            <person name="Aslett M."/>
        </authorList>
    </citation>
    <scope>NUCLEOTIDE SEQUENCE</scope>
    <source>
        <strain evidence="2">Liverpool</strain>
    </source>
</reference>
<dbReference type="Proteomes" id="UP000007494">
    <property type="component" value="Chromosome XII"/>
</dbReference>
<sequence>MELPNDARSALPSSVSSSSASSGDRNPPVPEGSVSEKEGNASIVDVVAKLEEPATRRRVVADLRNELEEADCFWAKLEDHATETCGDDLSVPVVSAFKGIHTRRLGGLNLEQVDSVCRDVLASMIKKAERT</sequence>
<reference evidence="3" key="4">
    <citation type="journal article" date="2015" name="PLoS ONE">
        <title>Comprehensive Evaluation of Toxoplasma gondii VEG and Neospora caninum LIV Genomes with Tachyzoite Stage Transcriptome and Proteome Defines Novel Transcript Features.</title>
        <authorList>
            <person name="Ramaprasad A."/>
            <person name="Mourier T."/>
            <person name="Naeem R."/>
            <person name="Malas T.B."/>
            <person name="Moussa E."/>
            <person name="Panigrahi A."/>
            <person name="Vermont S.J."/>
            <person name="Otto T.D."/>
            <person name="Wastling J."/>
            <person name="Pain A."/>
        </authorList>
    </citation>
    <scope>NUCLEOTIDE SEQUENCE</scope>
    <source>
        <strain evidence="3">Liverpool</strain>
    </source>
</reference>
<evidence type="ECO:0000256" key="1">
    <source>
        <dbReference type="SAM" id="MobiDB-lite"/>
    </source>
</evidence>
<proteinExistence type="predicted"/>
<feature type="region of interest" description="Disordered" evidence="1">
    <location>
        <begin position="1"/>
        <end position="41"/>
    </location>
</feature>
<protein>
    <submittedName>
        <fullName evidence="2">Uncharacterized protein</fullName>
    </submittedName>
</protein>
<accession>F0VRH3</accession>
<dbReference type="eggNOG" id="ENOG502R0GK">
    <property type="taxonomic scope" value="Eukaryota"/>
</dbReference>
<evidence type="ECO:0000313" key="4">
    <source>
        <dbReference type="Proteomes" id="UP000007494"/>
    </source>
</evidence>
<name>F0VRH3_NEOCL</name>
<dbReference type="RefSeq" id="XP_003886346.1">
    <property type="nucleotide sequence ID" value="XM_003886297.1"/>
</dbReference>
<dbReference type="InParanoid" id="F0VRH3"/>
<reference evidence="2" key="2">
    <citation type="submission" date="2011-03" db="EMBL/GenBank/DDBJ databases">
        <title>Comparative genomics and transcriptomics of Neospora caninum and Toxoplasma gondii.</title>
        <authorList>
            <person name="Reid A.J."/>
            <person name="Sohal A."/>
            <person name="Harris D."/>
            <person name="Quail M."/>
            <person name="Sanders M."/>
            <person name="Berriman M."/>
            <person name="Wastling J.M."/>
            <person name="Pain A."/>
        </authorList>
    </citation>
    <scope>NUCLEOTIDE SEQUENCE</scope>
    <source>
        <strain evidence="2">Liverpool</strain>
    </source>
</reference>
<dbReference type="GeneID" id="13445544"/>
<dbReference type="AlphaFoldDB" id="F0VRH3"/>